<evidence type="ECO:0000256" key="1">
    <source>
        <dbReference type="ARBA" id="ARBA00023015"/>
    </source>
</evidence>
<evidence type="ECO:0000313" key="5">
    <source>
        <dbReference type="EMBL" id="QLG44458.1"/>
    </source>
</evidence>
<evidence type="ECO:0000259" key="4">
    <source>
        <dbReference type="PROSITE" id="PS51118"/>
    </source>
</evidence>
<dbReference type="GO" id="GO:0003677">
    <property type="term" value="F:DNA binding"/>
    <property type="evidence" value="ECO:0007669"/>
    <property type="project" value="UniProtKB-KW"/>
</dbReference>
<protein>
    <submittedName>
        <fullName evidence="5">Helix-turn-helix transcriptional regulator</fullName>
    </submittedName>
</protein>
<dbReference type="SUPFAM" id="SSF46785">
    <property type="entry name" value="Winged helix' DNA-binding domain"/>
    <property type="match status" value="1"/>
</dbReference>
<dbReference type="InterPro" id="IPR036390">
    <property type="entry name" value="WH_DNA-bd_sf"/>
</dbReference>
<keyword evidence="3" id="KW-0804">Transcription</keyword>
<evidence type="ECO:0000256" key="2">
    <source>
        <dbReference type="ARBA" id="ARBA00023125"/>
    </source>
</evidence>
<dbReference type="EMBL" id="CP058595">
    <property type="protein sequence ID" value="QLG44458.1"/>
    <property type="molecule type" value="Genomic_DNA"/>
</dbReference>
<proteinExistence type="predicted"/>
<keyword evidence="6" id="KW-1185">Reference proteome</keyword>
<evidence type="ECO:0000313" key="6">
    <source>
        <dbReference type="Proteomes" id="UP000509302"/>
    </source>
</evidence>
<dbReference type="Proteomes" id="UP000509302">
    <property type="component" value="Chromosome"/>
</dbReference>
<feature type="domain" description="HTH hxlR-type" evidence="4">
    <location>
        <begin position="12"/>
        <end position="106"/>
    </location>
</feature>
<dbReference type="PANTHER" id="PTHR33204:SF29">
    <property type="entry name" value="TRANSCRIPTIONAL REGULATOR"/>
    <property type="match status" value="1"/>
</dbReference>
<evidence type="ECO:0000256" key="3">
    <source>
        <dbReference type="ARBA" id="ARBA00023163"/>
    </source>
</evidence>
<accession>A0A7H9ALY4</accession>
<dbReference type="Pfam" id="PF01638">
    <property type="entry name" value="HxlR"/>
    <property type="match status" value="1"/>
</dbReference>
<dbReference type="RefSeq" id="WP_179240792.1">
    <property type="nucleotide sequence ID" value="NZ_CP058595.1"/>
</dbReference>
<dbReference type="InterPro" id="IPR002577">
    <property type="entry name" value="HTH_HxlR"/>
</dbReference>
<dbReference type="KEGG" id="cagg:HYG79_03550"/>
<keyword evidence="2" id="KW-0238">DNA-binding</keyword>
<dbReference type="PROSITE" id="PS51118">
    <property type="entry name" value="HTH_HXLR"/>
    <property type="match status" value="1"/>
</dbReference>
<name>A0A7H9ALY4_9FLAO</name>
<reference evidence="5 6" key="1">
    <citation type="journal article" date="2006" name="Int. J. Syst. Evol. Microbiol.">
        <title>Costertonia aggregata gen. nov., sp. nov., a mesophilic marine bacterium of the family Flavobacteriaceae, isolated from a mature biofilm.</title>
        <authorList>
            <person name="Kwon K.K."/>
            <person name="Lee Y.K."/>
            <person name="Lee H.K."/>
        </authorList>
    </citation>
    <scope>NUCLEOTIDE SEQUENCE [LARGE SCALE GENOMIC DNA]</scope>
    <source>
        <strain evidence="5 6">KCCM 42265</strain>
    </source>
</reference>
<dbReference type="PANTHER" id="PTHR33204">
    <property type="entry name" value="TRANSCRIPTIONAL REGULATOR, MARR FAMILY"/>
    <property type="match status" value="1"/>
</dbReference>
<dbReference type="Gene3D" id="1.10.10.10">
    <property type="entry name" value="Winged helix-like DNA-binding domain superfamily/Winged helix DNA-binding domain"/>
    <property type="match status" value="1"/>
</dbReference>
<dbReference type="AlphaFoldDB" id="A0A7H9ALY4"/>
<dbReference type="InterPro" id="IPR036388">
    <property type="entry name" value="WH-like_DNA-bd_sf"/>
</dbReference>
<sequence length="106" mass="12225">MKSENFVNLNACPVTYTMRKIGGKWKPIILYLISKGGNRFGILQRGIEGISKQMLTKQLRELEADGILHREIFPEIPPRVEYSITEKGRSLFPVIESMRSWGEKQM</sequence>
<gene>
    <name evidence="5" type="ORF">HYG79_03550</name>
</gene>
<keyword evidence="1" id="KW-0805">Transcription regulation</keyword>
<organism evidence="5 6">
    <name type="scientific">Costertonia aggregata</name>
    <dbReference type="NCBI Taxonomy" id="343403"/>
    <lineage>
        <taxon>Bacteria</taxon>
        <taxon>Pseudomonadati</taxon>
        <taxon>Bacteroidota</taxon>
        <taxon>Flavobacteriia</taxon>
        <taxon>Flavobacteriales</taxon>
        <taxon>Flavobacteriaceae</taxon>
        <taxon>Costertonia</taxon>
    </lineage>
</organism>